<evidence type="ECO:0000313" key="2">
    <source>
        <dbReference type="EMBL" id="KAJ8895597.1"/>
    </source>
</evidence>
<proteinExistence type="predicted"/>
<evidence type="ECO:0000313" key="3">
    <source>
        <dbReference type="Proteomes" id="UP001159363"/>
    </source>
</evidence>
<name>A0ABQ9IGJ7_9NEOP</name>
<organism evidence="2 3">
    <name type="scientific">Dryococelus australis</name>
    <dbReference type="NCBI Taxonomy" id="614101"/>
    <lineage>
        <taxon>Eukaryota</taxon>
        <taxon>Metazoa</taxon>
        <taxon>Ecdysozoa</taxon>
        <taxon>Arthropoda</taxon>
        <taxon>Hexapoda</taxon>
        <taxon>Insecta</taxon>
        <taxon>Pterygota</taxon>
        <taxon>Neoptera</taxon>
        <taxon>Polyneoptera</taxon>
        <taxon>Phasmatodea</taxon>
        <taxon>Verophasmatodea</taxon>
        <taxon>Anareolatae</taxon>
        <taxon>Phasmatidae</taxon>
        <taxon>Eurycanthinae</taxon>
        <taxon>Dryococelus</taxon>
    </lineage>
</organism>
<evidence type="ECO:0000256" key="1">
    <source>
        <dbReference type="SAM" id="MobiDB-lite"/>
    </source>
</evidence>
<feature type="region of interest" description="Disordered" evidence="1">
    <location>
        <begin position="154"/>
        <end position="185"/>
    </location>
</feature>
<comment type="caution">
    <text evidence="2">The sequence shown here is derived from an EMBL/GenBank/DDBJ whole genome shotgun (WGS) entry which is preliminary data.</text>
</comment>
<gene>
    <name evidence="2" type="ORF">PR048_000933</name>
</gene>
<dbReference type="EMBL" id="JARBHB010000001">
    <property type="protein sequence ID" value="KAJ8895597.1"/>
    <property type="molecule type" value="Genomic_DNA"/>
</dbReference>
<reference evidence="2 3" key="1">
    <citation type="submission" date="2023-02" db="EMBL/GenBank/DDBJ databases">
        <title>LHISI_Scaffold_Assembly.</title>
        <authorList>
            <person name="Stuart O.P."/>
            <person name="Cleave R."/>
            <person name="Magrath M.J.L."/>
            <person name="Mikheyev A.S."/>
        </authorList>
    </citation>
    <scope>NUCLEOTIDE SEQUENCE [LARGE SCALE GENOMIC DNA]</scope>
    <source>
        <strain evidence="2">Daus_M_001</strain>
        <tissue evidence="2">Leg muscle</tissue>
    </source>
</reference>
<dbReference type="Proteomes" id="UP001159363">
    <property type="component" value="Chromosome 1"/>
</dbReference>
<accession>A0ABQ9IGJ7</accession>
<keyword evidence="3" id="KW-1185">Reference proteome</keyword>
<protein>
    <submittedName>
        <fullName evidence="2">Uncharacterized protein</fullName>
    </submittedName>
</protein>
<sequence>MSNVRVITLRIVFAKRPSAMEIHEWIDTVLTVTEDQIEAIQLDGHQNCLFLKLVSSGPCEAILRRTNSQSTLVTADQERINVTIEQAFDNLKLVRILNLTIEIDNQKIQAELVKYGRLVTLQDEIWNHKYKFQVKTGVRMAKMEIKKDIPSYVSSTPAQYSPRADYPPLRRHEQQGPVQTPVGDSSAEHAVNLNTLVTVPRQLHVEAAQNTVTAHAGLPPHTQDVSPLHIPLSSASWVESMDVESLNNATTRREHVTTADENMSVREKRPYECYTRATRVSPVRKAKVLSQSEQSQLQDRKESLELAKAVINQMGASSQERPFNPTN</sequence>